<keyword evidence="3" id="KW-1185">Reference proteome</keyword>
<evidence type="ECO:0000313" key="3">
    <source>
        <dbReference type="Proteomes" id="UP001055115"/>
    </source>
</evidence>
<feature type="compositionally biased region" description="Polar residues" evidence="1">
    <location>
        <begin position="29"/>
        <end position="49"/>
    </location>
</feature>
<proteinExistence type="predicted"/>
<dbReference type="Proteomes" id="UP001055115">
    <property type="component" value="Unassembled WGS sequence"/>
</dbReference>
<evidence type="ECO:0000256" key="1">
    <source>
        <dbReference type="SAM" id="MobiDB-lite"/>
    </source>
</evidence>
<dbReference type="AlphaFoldDB" id="A0AA37LFT5"/>
<organism evidence="2 3">
    <name type="scientific">Colletotrichum spaethianum</name>
    <dbReference type="NCBI Taxonomy" id="700344"/>
    <lineage>
        <taxon>Eukaryota</taxon>
        <taxon>Fungi</taxon>
        <taxon>Dikarya</taxon>
        <taxon>Ascomycota</taxon>
        <taxon>Pezizomycotina</taxon>
        <taxon>Sordariomycetes</taxon>
        <taxon>Hypocreomycetidae</taxon>
        <taxon>Glomerellales</taxon>
        <taxon>Glomerellaceae</taxon>
        <taxon>Colletotrichum</taxon>
        <taxon>Colletotrichum spaethianum species complex</taxon>
    </lineage>
</organism>
<sequence length="203" mass="22192">MSPTGGVGNFHTPEVHGISKVYQVHNRPGSQLNASVSPSFTGPTATTVQKPRLQGKDFEPSNHLVEMMTDQAMVSLPVAFKSNTKNISESGVLLQQDNTSSFAILTDDDLVSPTMLRSRNPSRKQKLDESDEEYQPLPKRPRKTDARKSNSRSKNVISLQSALPQPQPATQPQTGTAGTLQPVKRGRGRPRPRTSLLNQLGLN</sequence>
<name>A0AA37LFT5_9PEZI</name>
<feature type="compositionally biased region" description="Low complexity" evidence="1">
    <location>
        <begin position="158"/>
        <end position="182"/>
    </location>
</feature>
<gene>
    <name evidence="2" type="ORF">ColSpa_05795</name>
</gene>
<accession>A0AA37LFT5</accession>
<dbReference type="EMBL" id="BQXU01000013">
    <property type="protein sequence ID" value="GKT45614.1"/>
    <property type="molecule type" value="Genomic_DNA"/>
</dbReference>
<dbReference type="RefSeq" id="XP_049127964.1">
    <property type="nucleotide sequence ID" value="XM_049272007.1"/>
</dbReference>
<comment type="caution">
    <text evidence="2">The sequence shown here is derived from an EMBL/GenBank/DDBJ whole genome shotgun (WGS) entry which is preliminary data.</text>
</comment>
<dbReference type="GeneID" id="73326597"/>
<feature type="region of interest" description="Disordered" evidence="1">
    <location>
        <begin position="113"/>
        <end position="203"/>
    </location>
</feature>
<reference evidence="2 3" key="1">
    <citation type="submission" date="2022-03" db="EMBL/GenBank/DDBJ databases">
        <title>Genome data of Colletotrichum spp.</title>
        <authorList>
            <person name="Utami Y.D."/>
            <person name="Hiruma K."/>
        </authorList>
    </citation>
    <scope>NUCLEOTIDE SEQUENCE [LARGE SCALE GENOMIC DNA]</scope>
    <source>
        <strain evidence="2 3">MAFF 239500</strain>
    </source>
</reference>
<feature type="region of interest" description="Disordered" evidence="1">
    <location>
        <begin position="29"/>
        <end position="57"/>
    </location>
</feature>
<evidence type="ECO:0000313" key="2">
    <source>
        <dbReference type="EMBL" id="GKT45614.1"/>
    </source>
</evidence>
<protein>
    <submittedName>
        <fullName evidence="2">Uncharacterized protein</fullName>
    </submittedName>
</protein>